<protein>
    <submittedName>
        <fullName evidence="2">Uncharacterized protein</fullName>
    </submittedName>
</protein>
<accession>A0A4Z0NYG1</accession>
<organism evidence="2 3">
    <name type="scientific">Hymenobacter fodinae</name>
    <dbReference type="NCBI Taxonomy" id="2510796"/>
    <lineage>
        <taxon>Bacteria</taxon>
        <taxon>Pseudomonadati</taxon>
        <taxon>Bacteroidota</taxon>
        <taxon>Cytophagia</taxon>
        <taxon>Cytophagales</taxon>
        <taxon>Hymenobacteraceae</taxon>
        <taxon>Hymenobacter</taxon>
    </lineage>
</organism>
<sequence>MKINQLENVVCRLAARGANVSRAEITNGWQQLAPRLDALQLSARSGEQVTQHYVDRPGPHGSLSSKEKTVLAPLAP</sequence>
<evidence type="ECO:0000256" key="1">
    <source>
        <dbReference type="SAM" id="MobiDB-lite"/>
    </source>
</evidence>
<dbReference type="Proteomes" id="UP000298337">
    <property type="component" value="Unassembled WGS sequence"/>
</dbReference>
<feature type="region of interest" description="Disordered" evidence="1">
    <location>
        <begin position="47"/>
        <end position="76"/>
    </location>
</feature>
<reference evidence="2 3" key="1">
    <citation type="submission" date="2019-04" db="EMBL/GenBank/DDBJ databases">
        <authorList>
            <person name="Feng G."/>
            <person name="Zhang J."/>
            <person name="Zhu H."/>
        </authorList>
    </citation>
    <scope>NUCLEOTIDE SEQUENCE [LARGE SCALE GENOMIC DNA]</scope>
    <source>
        <strain evidence="2 3">92R-1</strain>
    </source>
</reference>
<dbReference type="AlphaFoldDB" id="A0A4Z0NYG1"/>
<keyword evidence="3" id="KW-1185">Reference proteome</keyword>
<evidence type="ECO:0000313" key="2">
    <source>
        <dbReference type="EMBL" id="TGE03485.1"/>
    </source>
</evidence>
<dbReference type="EMBL" id="SRLA01000008">
    <property type="protein sequence ID" value="TGE03485.1"/>
    <property type="molecule type" value="Genomic_DNA"/>
</dbReference>
<name>A0A4Z0NYG1_9BACT</name>
<gene>
    <name evidence="2" type="ORF">EU556_25160</name>
</gene>
<proteinExistence type="predicted"/>
<evidence type="ECO:0000313" key="3">
    <source>
        <dbReference type="Proteomes" id="UP000298337"/>
    </source>
</evidence>
<comment type="caution">
    <text evidence="2">The sequence shown here is derived from an EMBL/GenBank/DDBJ whole genome shotgun (WGS) entry which is preliminary data.</text>
</comment>